<accession>A0ABM0MYZ3</accession>
<dbReference type="PROSITE" id="PS50878">
    <property type="entry name" value="RT_POL"/>
    <property type="match status" value="1"/>
</dbReference>
<dbReference type="InterPro" id="IPR043502">
    <property type="entry name" value="DNA/RNA_pol_sf"/>
</dbReference>
<evidence type="ECO:0000313" key="3">
    <source>
        <dbReference type="RefSeq" id="XP_006825234.1"/>
    </source>
</evidence>
<dbReference type="GeneID" id="102801153"/>
<evidence type="ECO:0000313" key="2">
    <source>
        <dbReference type="Proteomes" id="UP000694865"/>
    </source>
</evidence>
<dbReference type="Gene3D" id="3.30.70.270">
    <property type="match status" value="1"/>
</dbReference>
<dbReference type="PANTHER" id="PTHR47027:SF23">
    <property type="entry name" value="REVERSE TRANSCRIPTASE DOMAIN-CONTAINING PROTEIN"/>
    <property type="match status" value="1"/>
</dbReference>
<sequence>MAKILSMIINNRITKYLETNNIIHPNQAGFRSKHRTTDHIHVLTLHTVIKKYQTQKKRIYCCFVNLKKCFDTIWRTALQYKLLNNNINGKVYNIIKSMYTNMDFIVKLNDVTSPHFKLHNGVKQGCPLSPTLYNIYMNDFTNDLNELQMSAPELSGKKINCLQYADDIAILSTTSSGLQKALDFLHSYTTNWGLQNNTKKTQSHL</sequence>
<organism evidence="2 3">
    <name type="scientific">Saccoglossus kowalevskii</name>
    <name type="common">Acorn worm</name>
    <dbReference type="NCBI Taxonomy" id="10224"/>
    <lineage>
        <taxon>Eukaryota</taxon>
        <taxon>Metazoa</taxon>
        <taxon>Hemichordata</taxon>
        <taxon>Enteropneusta</taxon>
        <taxon>Harrimaniidae</taxon>
        <taxon>Saccoglossus</taxon>
    </lineage>
</organism>
<name>A0ABM0MYZ3_SACKO</name>
<proteinExistence type="predicted"/>
<dbReference type="RefSeq" id="XP_006825234.1">
    <property type="nucleotide sequence ID" value="XM_006825171.1"/>
</dbReference>
<dbReference type="SUPFAM" id="SSF56672">
    <property type="entry name" value="DNA/RNA polymerases"/>
    <property type="match status" value="1"/>
</dbReference>
<feature type="domain" description="Reverse transcriptase" evidence="1">
    <location>
        <begin position="1"/>
        <end position="205"/>
    </location>
</feature>
<evidence type="ECO:0000259" key="1">
    <source>
        <dbReference type="PROSITE" id="PS50878"/>
    </source>
</evidence>
<dbReference type="PANTHER" id="PTHR47027">
    <property type="entry name" value="REVERSE TRANSCRIPTASE DOMAIN-CONTAINING PROTEIN"/>
    <property type="match status" value="1"/>
</dbReference>
<dbReference type="Pfam" id="PF00078">
    <property type="entry name" value="RVT_1"/>
    <property type="match status" value="1"/>
</dbReference>
<gene>
    <name evidence="3" type="primary">LOC102801153</name>
</gene>
<dbReference type="InterPro" id="IPR000477">
    <property type="entry name" value="RT_dom"/>
</dbReference>
<keyword evidence="2" id="KW-1185">Reference proteome</keyword>
<reference evidence="3" key="1">
    <citation type="submission" date="2025-08" db="UniProtKB">
        <authorList>
            <consortium name="RefSeq"/>
        </authorList>
    </citation>
    <scope>IDENTIFICATION</scope>
    <source>
        <tissue evidence="3">Testes</tissue>
    </source>
</reference>
<dbReference type="Proteomes" id="UP000694865">
    <property type="component" value="Unplaced"/>
</dbReference>
<protein>
    <submittedName>
        <fullName evidence="3">RNA-directed DNA polymerase from mobile element jockey-like</fullName>
    </submittedName>
</protein>
<dbReference type="CDD" id="cd01650">
    <property type="entry name" value="RT_nLTR_like"/>
    <property type="match status" value="1"/>
</dbReference>
<dbReference type="InterPro" id="IPR043128">
    <property type="entry name" value="Rev_trsase/Diguanyl_cyclase"/>
</dbReference>